<feature type="binding site" evidence="4">
    <location>
        <position position="150"/>
    </location>
    <ligand>
        <name>NADP(+)</name>
        <dbReference type="ChEBI" id="CHEBI:58349"/>
    </ligand>
</feature>
<dbReference type="InterPro" id="IPR011912">
    <property type="entry name" value="Heptose_epim"/>
</dbReference>
<keyword evidence="7" id="KW-1185">Reference proteome</keyword>
<evidence type="ECO:0000259" key="5">
    <source>
        <dbReference type="Pfam" id="PF01370"/>
    </source>
</evidence>
<dbReference type="EMBL" id="RQET01000014">
    <property type="protein sequence ID" value="TGK06183.1"/>
    <property type="molecule type" value="Genomic_DNA"/>
</dbReference>
<gene>
    <name evidence="6" type="primary">rfaD</name>
    <name evidence="4" type="synonym">hldD</name>
    <name evidence="6" type="ORF">EHO60_16445</name>
</gene>
<comment type="caution">
    <text evidence="6">The sequence shown here is derived from an EMBL/GenBank/DDBJ whole genome shotgun (WGS) entry which is preliminary data.</text>
</comment>
<dbReference type="InterPro" id="IPR001509">
    <property type="entry name" value="Epimerase_deHydtase"/>
</dbReference>
<evidence type="ECO:0000256" key="4">
    <source>
        <dbReference type="HAMAP-Rule" id="MF_01601"/>
    </source>
</evidence>
<feature type="binding site" evidence="4">
    <location>
        <position position="191"/>
    </location>
    <ligand>
        <name>substrate</name>
    </ligand>
</feature>
<protein>
    <recommendedName>
        <fullName evidence="4">ADP-L-glycero-D-manno-heptose-6-epimerase</fullName>
        <ecNumber evidence="4">5.1.3.20</ecNumber>
    </recommendedName>
    <alternativeName>
        <fullName evidence="4">ADP-L-glycero-beta-D-manno-heptose-6-epimerase</fullName>
        <shortName evidence="4">ADP-glyceromanno-heptose 6-epimerase</shortName>
        <shortName evidence="4">ADP-hep 6-epimerase</shortName>
        <shortName evidence="4">AGME</shortName>
    </alternativeName>
</protein>
<accession>A0A4R9G4C1</accession>
<feature type="binding site" evidence="4">
    <location>
        <begin position="35"/>
        <end position="36"/>
    </location>
    <ligand>
        <name>NADP(+)</name>
        <dbReference type="ChEBI" id="CHEBI:58349"/>
    </ligand>
</feature>
<reference evidence="6" key="1">
    <citation type="journal article" date="2019" name="PLoS Negl. Trop. Dis.">
        <title>Revisiting the worldwide diversity of Leptospira species in the environment.</title>
        <authorList>
            <person name="Vincent A.T."/>
            <person name="Schiettekatte O."/>
            <person name="Bourhy P."/>
            <person name="Veyrier F.J."/>
            <person name="Picardeau M."/>
        </authorList>
    </citation>
    <scope>NUCLEOTIDE SEQUENCE [LARGE SCALE GENOMIC DNA]</scope>
    <source>
        <strain evidence="6">SSW15</strain>
    </source>
</reference>
<comment type="pathway">
    <text evidence="4">Nucleotide-sugar biosynthesis; ADP-L-glycero-beta-D-manno-heptose biosynthesis; ADP-L-glycero-beta-D-manno-heptose from D-glycero-beta-D-manno-heptose 7-phosphate: step 4/4.</text>
</comment>
<evidence type="ECO:0000256" key="1">
    <source>
        <dbReference type="ARBA" id="ARBA00022857"/>
    </source>
</evidence>
<dbReference type="NCBIfam" id="TIGR02197">
    <property type="entry name" value="heptose_epim"/>
    <property type="match status" value="1"/>
</dbReference>
<comment type="catalytic activity">
    <reaction evidence="4">
        <text>ADP-D-glycero-beta-D-manno-heptose = ADP-L-glycero-beta-D-manno-heptose</text>
        <dbReference type="Rhea" id="RHEA:17577"/>
        <dbReference type="ChEBI" id="CHEBI:59967"/>
        <dbReference type="ChEBI" id="CHEBI:61506"/>
        <dbReference type="EC" id="5.1.3.20"/>
    </reaction>
</comment>
<feature type="binding site" evidence="4">
    <location>
        <position position="219"/>
    </location>
    <ligand>
        <name>substrate</name>
    </ligand>
</feature>
<feature type="binding site" evidence="4">
    <location>
        <position position="96"/>
    </location>
    <ligand>
        <name>NADP(+)</name>
        <dbReference type="ChEBI" id="CHEBI:58349"/>
    </ligand>
</feature>
<dbReference type="Pfam" id="PF01370">
    <property type="entry name" value="Epimerase"/>
    <property type="match status" value="1"/>
</dbReference>
<dbReference type="UniPathway" id="UPA00356">
    <property type="reaction ID" value="UER00440"/>
</dbReference>
<dbReference type="SUPFAM" id="SSF51735">
    <property type="entry name" value="NAD(P)-binding Rossmann-fold domains"/>
    <property type="match status" value="1"/>
</dbReference>
<comment type="domain">
    <text evidence="4">Contains a large N-terminal NADP-binding domain, and a smaller C-terminal substrate-binding domain.</text>
</comment>
<dbReference type="HAMAP" id="MF_01601">
    <property type="entry name" value="Heptose_epimerase"/>
    <property type="match status" value="1"/>
</dbReference>
<dbReference type="InterPro" id="IPR036291">
    <property type="entry name" value="NAD(P)-bd_dom_sf"/>
</dbReference>
<evidence type="ECO:0000313" key="7">
    <source>
        <dbReference type="Proteomes" id="UP000298458"/>
    </source>
</evidence>
<dbReference type="GO" id="GO:0005975">
    <property type="term" value="P:carbohydrate metabolic process"/>
    <property type="evidence" value="ECO:0007669"/>
    <property type="project" value="UniProtKB-UniRule"/>
</dbReference>
<feature type="binding site" evidence="4">
    <location>
        <position position="182"/>
    </location>
    <ligand>
        <name>NADP(+)</name>
        <dbReference type="ChEBI" id="CHEBI:58349"/>
    </ligand>
</feature>
<dbReference type="Gene3D" id="3.40.50.720">
    <property type="entry name" value="NAD(P)-binding Rossmann-like Domain"/>
    <property type="match status" value="1"/>
</dbReference>
<dbReference type="RefSeq" id="WP_135769310.1">
    <property type="nucleotide sequence ID" value="NZ_RQET01000014.1"/>
</dbReference>
<comment type="similarity">
    <text evidence="4">Belongs to the NAD(P)-dependent epimerase/dehydratase family. HldD subfamily.</text>
</comment>
<keyword evidence="3 4" id="KW-0119">Carbohydrate metabolism</keyword>
<feature type="binding site" evidence="4">
    <location>
        <begin position="79"/>
        <end position="83"/>
    </location>
    <ligand>
        <name>NADP(+)</name>
        <dbReference type="ChEBI" id="CHEBI:58349"/>
    </ligand>
</feature>
<dbReference type="GO" id="GO:0050661">
    <property type="term" value="F:NADP binding"/>
    <property type="evidence" value="ECO:0007669"/>
    <property type="project" value="InterPro"/>
</dbReference>
<dbReference type="Gene3D" id="3.90.25.10">
    <property type="entry name" value="UDP-galactose 4-epimerase, domain 1"/>
    <property type="match status" value="1"/>
</dbReference>
<keyword evidence="1 4" id="KW-0521">NADP</keyword>
<dbReference type="AlphaFoldDB" id="A0A4R9G4C1"/>
<dbReference type="EC" id="5.1.3.20" evidence="4"/>
<dbReference type="Proteomes" id="UP000298458">
    <property type="component" value="Unassembled WGS sequence"/>
</dbReference>
<feature type="active site" description="Proton acceptor" evidence="4">
    <location>
        <position position="146"/>
    </location>
</feature>
<organism evidence="6 7">
    <name type="scientific">Leptospira fletcheri</name>
    <dbReference type="NCBI Taxonomy" id="2484981"/>
    <lineage>
        <taxon>Bacteria</taxon>
        <taxon>Pseudomonadati</taxon>
        <taxon>Spirochaetota</taxon>
        <taxon>Spirochaetia</taxon>
        <taxon>Leptospirales</taxon>
        <taxon>Leptospiraceae</taxon>
        <taxon>Leptospira</taxon>
    </lineage>
</organism>
<dbReference type="GO" id="GO:0008712">
    <property type="term" value="F:ADP-glyceromanno-heptose 6-epimerase activity"/>
    <property type="evidence" value="ECO:0007669"/>
    <property type="project" value="UniProtKB-UniRule"/>
</dbReference>
<feature type="binding site" evidence="4">
    <location>
        <begin position="14"/>
        <end position="15"/>
    </location>
    <ligand>
        <name>NADP(+)</name>
        <dbReference type="ChEBI" id="CHEBI:58349"/>
    </ligand>
</feature>
<proteinExistence type="inferred from homology"/>
<feature type="binding site" evidence="4">
    <location>
        <position position="173"/>
    </location>
    <ligand>
        <name>substrate</name>
    </ligand>
</feature>
<comment type="cofactor">
    <cofactor evidence="4">
        <name>NADP(+)</name>
        <dbReference type="ChEBI" id="CHEBI:58349"/>
    </cofactor>
    <text evidence="4">Binds 1 NADP(+) per subunit.</text>
</comment>
<evidence type="ECO:0000256" key="2">
    <source>
        <dbReference type="ARBA" id="ARBA00023235"/>
    </source>
</evidence>
<sequence>MSKIRVIVTGGAGLIGSNLVRLLNERGVDNILIVDHLGDSIKWKNLRDLSYEDYLEKDVFLKKLEAGQFPKGFTHVLHLGACSSTTESDASYLIRNNFEYTKILAEACLAHSVRFLYASSAATYGDGKYGYDDQASIEELRPLNMYGYSKHMFDLYAQKKRFLSKITGVKYFNVFGFGEGHKGDMRSVVLKGYEQILSEGKIRLFKSYRPDYADGEQKRDFLYVKDAAKITIHLIFGDHFGLYNVGRGIAETWVDLANSLFAALDRTPKIEFIEMPESLRAKYQYFTKSESSKLMGTGYVEGFTDLKTAIADYVQLLRSEGE</sequence>
<feature type="active site" description="Proton acceptor" evidence="4">
    <location>
        <position position="182"/>
    </location>
</feature>
<feature type="binding site" evidence="4">
    <location>
        <position position="283"/>
    </location>
    <ligand>
        <name>substrate</name>
    </ligand>
</feature>
<feature type="binding site" evidence="4">
    <location>
        <position position="42"/>
    </location>
    <ligand>
        <name>NADP(+)</name>
        <dbReference type="ChEBI" id="CHEBI:58349"/>
    </ligand>
</feature>
<feature type="binding site" evidence="4">
    <location>
        <position position="184"/>
    </location>
    <ligand>
        <name>substrate</name>
    </ligand>
</feature>
<dbReference type="OrthoDB" id="9766450at2"/>
<feature type="binding site" evidence="4">
    <location>
        <position position="174"/>
    </location>
    <ligand>
        <name>NADP(+)</name>
        <dbReference type="ChEBI" id="CHEBI:58349"/>
    </ligand>
</feature>
<evidence type="ECO:0000313" key="6">
    <source>
        <dbReference type="EMBL" id="TGK06183.1"/>
    </source>
</evidence>
<keyword evidence="2 4" id="KW-0413">Isomerase</keyword>
<feature type="binding site" evidence="4">
    <location>
        <begin position="205"/>
        <end position="208"/>
    </location>
    <ligand>
        <name>substrate</name>
    </ligand>
</feature>
<name>A0A4R9G4C1_9LEPT</name>
<evidence type="ECO:0000256" key="3">
    <source>
        <dbReference type="ARBA" id="ARBA00023277"/>
    </source>
</evidence>
<dbReference type="GO" id="GO:0097171">
    <property type="term" value="P:ADP-L-glycero-beta-D-manno-heptose biosynthetic process"/>
    <property type="evidence" value="ECO:0007669"/>
    <property type="project" value="UniProtKB-UniPathway"/>
</dbReference>
<feature type="domain" description="NAD-dependent epimerase/dehydratase" evidence="5">
    <location>
        <begin position="6"/>
        <end position="246"/>
    </location>
</feature>
<comment type="function">
    <text evidence="4">Catalyzes the interconversion between ADP-D-glycero-beta-D-manno-heptose and ADP-L-glycero-beta-D-manno-heptose via an epimerization at carbon 6 of the heptose.</text>
</comment>
<comment type="subunit">
    <text evidence="4">Homopentamer.</text>
</comment>
<dbReference type="PANTHER" id="PTHR43103:SF3">
    <property type="entry name" value="ADP-L-GLYCERO-D-MANNO-HEPTOSE-6-EPIMERASE"/>
    <property type="match status" value="1"/>
</dbReference>
<feature type="binding site" evidence="4">
    <location>
        <position position="57"/>
    </location>
    <ligand>
        <name>NADP(+)</name>
        <dbReference type="ChEBI" id="CHEBI:58349"/>
    </ligand>
</feature>
<dbReference type="PANTHER" id="PTHR43103">
    <property type="entry name" value="NUCLEOSIDE-DIPHOSPHATE-SUGAR EPIMERASE"/>
    <property type="match status" value="1"/>
</dbReference>